<dbReference type="WBParaSite" id="ES5_v2.g26137.t1">
    <property type="protein sequence ID" value="ES5_v2.g26137.t1"/>
    <property type="gene ID" value="ES5_v2.g26137"/>
</dbReference>
<evidence type="ECO:0000313" key="2">
    <source>
        <dbReference type="WBParaSite" id="ES5_v2.g26137.t1"/>
    </source>
</evidence>
<protein>
    <submittedName>
        <fullName evidence="2">BACK domain-containing protein</fullName>
    </submittedName>
</protein>
<organism evidence="1 2">
    <name type="scientific">Panagrolaimus sp. ES5</name>
    <dbReference type="NCBI Taxonomy" id="591445"/>
    <lineage>
        <taxon>Eukaryota</taxon>
        <taxon>Metazoa</taxon>
        <taxon>Ecdysozoa</taxon>
        <taxon>Nematoda</taxon>
        <taxon>Chromadorea</taxon>
        <taxon>Rhabditida</taxon>
        <taxon>Tylenchina</taxon>
        <taxon>Panagrolaimomorpha</taxon>
        <taxon>Panagrolaimoidea</taxon>
        <taxon>Panagrolaimidae</taxon>
        <taxon>Panagrolaimus</taxon>
    </lineage>
</organism>
<accession>A0AC34G8X4</accession>
<reference evidence="2" key="1">
    <citation type="submission" date="2022-11" db="UniProtKB">
        <authorList>
            <consortium name="WormBaseParasite"/>
        </authorList>
    </citation>
    <scope>IDENTIFICATION</scope>
</reference>
<evidence type="ECO:0000313" key="1">
    <source>
        <dbReference type="Proteomes" id="UP000887579"/>
    </source>
</evidence>
<name>A0AC34G8X4_9BILA</name>
<sequence>MKKLFTLKRNVKFRWLWLDWISELLDPYLFNDYIKEMCDFTLDVPTMIELSGSHAKLEEIYELVKMWRQQSYFVEHNFLYII</sequence>
<dbReference type="Proteomes" id="UP000887579">
    <property type="component" value="Unplaced"/>
</dbReference>
<proteinExistence type="predicted"/>